<dbReference type="Pfam" id="PF03466">
    <property type="entry name" value="LysR_substrate"/>
    <property type="match status" value="1"/>
</dbReference>
<feature type="compositionally biased region" description="Basic and acidic residues" evidence="5">
    <location>
        <begin position="1"/>
        <end position="12"/>
    </location>
</feature>
<feature type="domain" description="HTH lysR-type" evidence="6">
    <location>
        <begin position="48"/>
        <end position="105"/>
    </location>
</feature>
<dbReference type="SUPFAM" id="SSF53850">
    <property type="entry name" value="Periplasmic binding protein-like II"/>
    <property type="match status" value="1"/>
</dbReference>
<gene>
    <name evidence="7" type="ORF">GCM10023205_47760</name>
</gene>
<dbReference type="Gene3D" id="1.10.10.10">
    <property type="entry name" value="Winged helix-like DNA-binding domain superfamily/Winged helix DNA-binding domain"/>
    <property type="match status" value="1"/>
</dbReference>
<evidence type="ECO:0000256" key="1">
    <source>
        <dbReference type="ARBA" id="ARBA00009437"/>
    </source>
</evidence>
<keyword evidence="8" id="KW-1185">Reference proteome</keyword>
<evidence type="ECO:0000256" key="2">
    <source>
        <dbReference type="ARBA" id="ARBA00023015"/>
    </source>
</evidence>
<dbReference type="Proteomes" id="UP001500466">
    <property type="component" value="Unassembled WGS sequence"/>
</dbReference>
<dbReference type="Pfam" id="PF00126">
    <property type="entry name" value="HTH_1"/>
    <property type="match status" value="1"/>
</dbReference>
<dbReference type="InterPro" id="IPR005119">
    <property type="entry name" value="LysR_subst-bd"/>
</dbReference>
<keyword evidence="3" id="KW-0238">DNA-binding</keyword>
<dbReference type="PRINTS" id="PR00039">
    <property type="entry name" value="HTHLYSR"/>
</dbReference>
<dbReference type="EMBL" id="BAABHS010000017">
    <property type="protein sequence ID" value="GAA4975339.1"/>
    <property type="molecule type" value="Genomic_DNA"/>
</dbReference>
<keyword evidence="2" id="KW-0805">Transcription regulation</keyword>
<evidence type="ECO:0000313" key="7">
    <source>
        <dbReference type="EMBL" id="GAA4975339.1"/>
    </source>
</evidence>
<evidence type="ECO:0000256" key="5">
    <source>
        <dbReference type="SAM" id="MobiDB-lite"/>
    </source>
</evidence>
<accession>A0ABP9HPE0</accession>
<protein>
    <recommendedName>
        <fullName evidence="6">HTH lysR-type domain-containing protein</fullName>
    </recommendedName>
</protein>
<dbReference type="PANTHER" id="PTHR30346:SF29">
    <property type="entry name" value="LYSR SUBSTRATE-BINDING"/>
    <property type="match status" value="1"/>
</dbReference>
<keyword evidence="4" id="KW-0804">Transcription</keyword>
<dbReference type="InterPro" id="IPR000847">
    <property type="entry name" value="LysR_HTH_N"/>
</dbReference>
<organism evidence="7 8">
    <name type="scientific">Yinghuangia aomiensis</name>
    <dbReference type="NCBI Taxonomy" id="676205"/>
    <lineage>
        <taxon>Bacteria</taxon>
        <taxon>Bacillati</taxon>
        <taxon>Actinomycetota</taxon>
        <taxon>Actinomycetes</taxon>
        <taxon>Kitasatosporales</taxon>
        <taxon>Streptomycetaceae</taxon>
        <taxon>Yinghuangia</taxon>
    </lineage>
</organism>
<comment type="similarity">
    <text evidence="1">Belongs to the LysR transcriptional regulatory family.</text>
</comment>
<evidence type="ECO:0000256" key="4">
    <source>
        <dbReference type="ARBA" id="ARBA00023163"/>
    </source>
</evidence>
<name>A0ABP9HPE0_9ACTN</name>
<comment type="caution">
    <text evidence="7">The sequence shown here is derived from an EMBL/GenBank/DDBJ whole genome shotgun (WGS) entry which is preliminary data.</text>
</comment>
<reference evidence="8" key="1">
    <citation type="journal article" date="2019" name="Int. J. Syst. Evol. Microbiol.">
        <title>The Global Catalogue of Microorganisms (GCM) 10K type strain sequencing project: providing services to taxonomists for standard genome sequencing and annotation.</title>
        <authorList>
            <consortium name="The Broad Institute Genomics Platform"/>
            <consortium name="The Broad Institute Genome Sequencing Center for Infectious Disease"/>
            <person name="Wu L."/>
            <person name="Ma J."/>
        </authorList>
    </citation>
    <scope>NUCLEOTIDE SEQUENCE [LARGE SCALE GENOMIC DNA]</scope>
    <source>
        <strain evidence="8">JCM 17986</strain>
    </source>
</reference>
<dbReference type="PANTHER" id="PTHR30346">
    <property type="entry name" value="TRANSCRIPTIONAL DUAL REGULATOR HCAR-RELATED"/>
    <property type="match status" value="1"/>
</dbReference>
<dbReference type="SUPFAM" id="SSF46785">
    <property type="entry name" value="Winged helix' DNA-binding domain"/>
    <property type="match status" value="1"/>
</dbReference>
<evidence type="ECO:0000256" key="3">
    <source>
        <dbReference type="ARBA" id="ARBA00023125"/>
    </source>
</evidence>
<feature type="region of interest" description="Disordered" evidence="5">
    <location>
        <begin position="1"/>
        <end position="29"/>
    </location>
</feature>
<dbReference type="InterPro" id="IPR036390">
    <property type="entry name" value="WH_DNA-bd_sf"/>
</dbReference>
<dbReference type="Gene3D" id="3.40.190.10">
    <property type="entry name" value="Periplasmic binding protein-like II"/>
    <property type="match status" value="2"/>
</dbReference>
<evidence type="ECO:0000259" key="6">
    <source>
        <dbReference type="PROSITE" id="PS50931"/>
    </source>
</evidence>
<dbReference type="PROSITE" id="PS50931">
    <property type="entry name" value="HTH_LYSR"/>
    <property type="match status" value="1"/>
</dbReference>
<dbReference type="InterPro" id="IPR036388">
    <property type="entry name" value="WH-like_DNA-bd_sf"/>
</dbReference>
<sequence length="349" mass="36122">MQEPHASGRTDAARPTPAADGPLARSHAEPVADAGIARTAADPVAHDFSTAWLRVFLAVAEAASFTAAAVRLGYTQSAVSRQISALEDEVGSPLFDRLPRGVRLTDAGHALLPRARAVLDQVDLARRDLAELRGLARGRVRVGAFATAGAALVPRAIAGFLADHPGVGLTLDEDLTPRLLAAVAADELDVAVVSGPAGHSPDAELHHLLDEVMLVALPRTHPLAGRRRVRLAELAAESWIAGGRRPEQTLLGPYLRPDFAPRIGFVASDWIAKQGLVAAGLGVTLVPALAAGALRADLAVCALDADDVPVRAVHAATRRGVAPSAAAAAFLGQLRATARTLSAEPAALV</sequence>
<proteinExistence type="inferred from homology"/>
<evidence type="ECO:0000313" key="8">
    <source>
        <dbReference type="Proteomes" id="UP001500466"/>
    </source>
</evidence>
<dbReference type="RefSeq" id="WP_345677680.1">
    <property type="nucleotide sequence ID" value="NZ_BAABHS010000017.1"/>
</dbReference>